<reference evidence="1" key="1">
    <citation type="submission" date="2021-02" db="EMBL/GenBank/DDBJ databases">
        <authorList>
            <person name="Nowell W R."/>
        </authorList>
    </citation>
    <scope>NUCLEOTIDE SEQUENCE</scope>
</reference>
<feature type="non-terminal residue" evidence="1">
    <location>
        <position position="199"/>
    </location>
</feature>
<dbReference type="SUPFAM" id="SSF52058">
    <property type="entry name" value="L domain-like"/>
    <property type="match status" value="1"/>
</dbReference>
<comment type="caution">
    <text evidence="1">The sequence shown here is derived from an EMBL/GenBank/DDBJ whole genome shotgun (WGS) entry which is preliminary data.</text>
</comment>
<sequence>MWNSIRTRLPSFILLRSISIYSVFDPSQSTATLMSLIFHDLLFRVKSLKHLFLKTSYNSNETLTISLSSLIQTSLIEYLTIIGIQINLHQIFAIAPMLRQLNVELIVTQFSDINMIFQPSINLQQLSITNNRMTMLEIRRLLLPMTRLTHLSLNISNVESDMINGDAWTPLLTRIIIFQFVFKISNGVNIDLHSFRTRF</sequence>
<organism evidence="1 2">
    <name type="scientific">Rotaria sordida</name>
    <dbReference type="NCBI Taxonomy" id="392033"/>
    <lineage>
        <taxon>Eukaryota</taxon>
        <taxon>Metazoa</taxon>
        <taxon>Spiralia</taxon>
        <taxon>Gnathifera</taxon>
        <taxon>Rotifera</taxon>
        <taxon>Eurotatoria</taxon>
        <taxon>Bdelloidea</taxon>
        <taxon>Philodinida</taxon>
        <taxon>Philodinidae</taxon>
        <taxon>Rotaria</taxon>
    </lineage>
</organism>
<proteinExistence type="predicted"/>
<name>A0A819Y5R6_9BILA</name>
<protein>
    <submittedName>
        <fullName evidence="1">Uncharacterized protein</fullName>
    </submittedName>
</protein>
<dbReference type="AlphaFoldDB" id="A0A819Y5R6"/>
<dbReference type="EMBL" id="CAJOAX010015135">
    <property type="protein sequence ID" value="CAF4151868.1"/>
    <property type="molecule type" value="Genomic_DNA"/>
</dbReference>
<evidence type="ECO:0000313" key="2">
    <source>
        <dbReference type="Proteomes" id="UP000663823"/>
    </source>
</evidence>
<evidence type="ECO:0000313" key="1">
    <source>
        <dbReference type="EMBL" id="CAF4151868.1"/>
    </source>
</evidence>
<dbReference type="Proteomes" id="UP000663823">
    <property type="component" value="Unassembled WGS sequence"/>
</dbReference>
<gene>
    <name evidence="1" type="ORF">OTI717_LOCUS36267</name>
</gene>
<accession>A0A819Y5R6</accession>